<name>A0A0C2XPV9_SERVB</name>
<evidence type="ECO:0000256" key="2">
    <source>
        <dbReference type="SAM" id="Phobius"/>
    </source>
</evidence>
<evidence type="ECO:0000313" key="3">
    <source>
        <dbReference type="EMBL" id="KIM30997.1"/>
    </source>
</evidence>
<dbReference type="AlphaFoldDB" id="A0A0C2XPV9"/>
<reference evidence="3 4" key="1">
    <citation type="submission" date="2014-04" db="EMBL/GenBank/DDBJ databases">
        <authorList>
            <consortium name="DOE Joint Genome Institute"/>
            <person name="Kuo A."/>
            <person name="Zuccaro A."/>
            <person name="Kohler A."/>
            <person name="Nagy L.G."/>
            <person name="Floudas D."/>
            <person name="Copeland A."/>
            <person name="Barry K.W."/>
            <person name="Cichocki N."/>
            <person name="Veneault-Fourrey C."/>
            <person name="LaButti K."/>
            <person name="Lindquist E.A."/>
            <person name="Lipzen A."/>
            <person name="Lundell T."/>
            <person name="Morin E."/>
            <person name="Murat C."/>
            <person name="Sun H."/>
            <person name="Tunlid A."/>
            <person name="Henrissat B."/>
            <person name="Grigoriev I.V."/>
            <person name="Hibbett D.S."/>
            <person name="Martin F."/>
            <person name="Nordberg H.P."/>
            <person name="Cantor M.N."/>
            <person name="Hua S.X."/>
        </authorList>
    </citation>
    <scope>NUCLEOTIDE SEQUENCE [LARGE SCALE GENOMIC DNA]</scope>
    <source>
        <strain evidence="3 4">MAFF 305830</strain>
    </source>
</reference>
<accession>A0A0C2XPV9</accession>
<keyword evidence="2" id="KW-0812">Transmembrane</keyword>
<dbReference type="EMBL" id="KN824283">
    <property type="protein sequence ID" value="KIM30997.1"/>
    <property type="molecule type" value="Genomic_DNA"/>
</dbReference>
<keyword evidence="2" id="KW-1133">Transmembrane helix</keyword>
<feature type="compositionally biased region" description="Polar residues" evidence="1">
    <location>
        <begin position="9"/>
        <end position="18"/>
    </location>
</feature>
<keyword evidence="2" id="KW-0472">Membrane</keyword>
<dbReference type="Proteomes" id="UP000054097">
    <property type="component" value="Unassembled WGS sequence"/>
</dbReference>
<evidence type="ECO:0000256" key="1">
    <source>
        <dbReference type="SAM" id="MobiDB-lite"/>
    </source>
</evidence>
<protein>
    <submittedName>
        <fullName evidence="3">Uncharacterized protein</fullName>
    </submittedName>
</protein>
<sequence>MATSPDAVQATTTSSVETDSSRGIDPSAAKPAERFLIGVLIALFIILGLCAIFLMRRVVLYTAQRLRRQQSAVNGIINQKRRRRRPRFFDLWIKGTSERQDNFLNAQDTWESIQPLAMTIEYPDTPSTNNEETKVEPRNVQHALVVDSSLCQPGQAHCQAERGSIPIDDPSPSHDECTDLRRLSDSMEATARIRVLIALPNQSRSIYHPSIPSSSPPQHTSGSWTDQPYLIATCSCDVEATPVPKTPSIALGVVPSPLIMYQ</sequence>
<gene>
    <name evidence="3" type="ORF">M408DRAFT_327903</name>
</gene>
<reference evidence="4" key="2">
    <citation type="submission" date="2015-01" db="EMBL/GenBank/DDBJ databases">
        <title>Evolutionary Origins and Diversification of the Mycorrhizal Mutualists.</title>
        <authorList>
            <consortium name="DOE Joint Genome Institute"/>
            <consortium name="Mycorrhizal Genomics Consortium"/>
            <person name="Kohler A."/>
            <person name="Kuo A."/>
            <person name="Nagy L.G."/>
            <person name="Floudas D."/>
            <person name="Copeland A."/>
            <person name="Barry K.W."/>
            <person name="Cichocki N."/>
            <person name="Veneault-Fourrey C."/>
            <person name="LaButti K."/>
            <person name="Lindquist E.A."/>
            <person name="Lipzen A."/>
            <person name="Lundell T."/>
            <person name="Morin E."/>
            <person name="Murat C."/>
            <person name="Riley R."/>
            <person name="Ohm R."/>
            <person name="Sun H."/>
            <person name="Tunlid A."/>
            <person name="Henrissat B."/>
            <person name="Grigoriev I.V."/>
            <person name="Hibbett D.S."/>
            <person name="Martin F."/>
        </authorList>
    </citation>
    <scope>NUCLEOTIDE SEQUENCE [LARGE SCALE GENOMIC DNA]</scope>
    <source>
        <strain evidence="4">MAFF 305830</strain>
    </source>
</reference>
<proteinExistence type="predicted"/>
<evidence type="ECO:0000313" key="4">
    <source>
        <dbReference type="Proteomes" id="UP000054097"/>
    </source>
</evidence>
<keyword evidence="4" id="KW-1185">Reference proteome</keyword>
<organism evidence="3 4">
    <name type="scientific">Serendipita vermifera MAFF 305830</name>
    <dbReference type="NCBI Taxonomy" id="933852"/>
    <lineage>
        <taxon>Eukaryota</taxon>
        <taxon>Fungi</taxon>
        <taxon>Dikarya</taxon>
        <taxon>Basidiomycota</taxon>
        <taxon>Agaricomycotina</taxon>
        <taxon>Agaricomycetes</taxon>
        <taxon>Sebacinales</taxon>
        <taxon>Serendipitaceae</taxon>
        <taxon>Serendipita</taxon>
    </lineage>
</organism>
<feature type="region of interest" description="Disordered" evidence="1">
    <location>
        <begin position="1"/>
        <end position="26"/>
    </location>
</feature>
<feature type="transmembrane region" description="Helical" evidence="2">
    <location>
        <begin position="35"/>
        <end position="55"/>
    </location>
</feature>
<dbReference type="HOGENOM" id="CLU_1062319_0_0_1"/>
<dbReference type="OrthoDB" id="3257177at2759"/>